<dbReference type="RefSeq" id="WP_009651365.1">
    <property type="nucleotide sequence ID" value="NC_009715.2"/>
</dbReference>
<dbReference type="KEGG" id="ccv:CCV52592_1824"/>
<evidence type="ECO:0000256" key="4">
    <source>
        <dbReference type="ARBA" id="ARBA00022989"/>
    </source>
</evidence>
<comment type="subcellular location">
    <subcellularLocation>
        <location evidence="1">Cell membrane</location>
        <topology evidence="1">Multi-pass membrane protein</topology>
    </subcellularLocation>
</comment>
<keyword evidence="3 7" id="KW-0812">Transmembrane</keyword>
<dbReference type="Pfam" id="PF06738">
    <property type="entry name" value="ThrE"/>
    <property type="match status" value="1"/>
</dbReference>
<proteinExistence type="inferred from homology"/>
<comment type="similarity">
    <text evidence="6">Belongs to the ThrE exporter (TC 2.A.79) family.</text>
</comment>
<feature type="transmembrane region" description="Helical" evidence="7">
    <location>
        <begin position="197"/>
        <end position="220"/>
    </location>
</feature>
<dbReference type="HOGENOM" id="CLU_070277_1_0_7"/>
<sequence>MQRPDIQEIADFLIDYAAKMLSVGTYTARIQRCVTRIARAYGYDVSLTIFVKHFIISVLDPHDNSIRRTYVKSSVASPISFNLISELSALSWQIYDEKINLSEARRHFNEIINSKNNGFYKTLLFISLANAAFCRLFEGDVGSVGCVFVATLVGFYLRFVLTKFKINLKFQYIIVSFISSFIAYIGVYYGITSTPDVAIGSSILFLMPGVHLINSVFDILNENILVGVSRGLNTGLLIICIAIGVYMTLAISNLGLLNV</sequence>
<dbReference type="GO" id="GO:0022857">
    <property type="term" value="F:transmembrane transporter activity"/>
    <property type="evidence" value="ECO:0007669"/>
    <property type="project" value="InterPro"/>
</dbReference>
<feature type="domain" description="Threonine/serine exporter-like N-terminal" evidence="8">
    <location>
        <begin position="12"/>
        <end position="251"/>
    </location>
</feature>
<dbReference type="PANTHER" id="PTHR34390:SF2">
    <property type="entry name" value="SUCCINATE TRANSPORTER SUBUNIT YJJP-RELATED"/>
    <property type="match status" value="1"/>
</dbReference>
<evidence type="ECO:0000256" key="2">
    <source>
        <dbReference type="ARBA" id="ARBA00022475"/>
    </source>
</evidence>
<dbReference type="GO" id="GO:0005886">
    <property type="term" value="C:plasma membrane"/>
    <property type="evidence" value="ECO:0007669"/>
    <property type="project" value="UniProtKB-SubCell"/>
</dbReference>
<evidence type="ECO:0000256" key="3">
    <source>
        <dbReference type="ARBA" id="ARBA00022692"/>
    </source>
</evidence>
<dbReference type="AlphaFoldDB" id="A7GZ00"/>
<evidence type="ECO:0000313" key="9">
    <source>
        <dbReference type="EMBL" id="EAU00282.1"/>
    </source>
</evidence>
<evidence type="ECO:0000256" key="6">
    <source>
        <dbReference type="ARBA" id="ARBA00034125"/>
    </source>
</evidence>
<dbReference type="EMBL" id="CP000767">
    <property type="protein sequence ID" value="EAU00282.1"/>
    <property type="molecule type" value="Genomic_DNA"/>
</dbReference>
<accession>A7GZ00</accession>
<dbReference type="STRING" id="360105.CCV52592_1824"/>
<feature type="transmembrane region" description="Helical" evidence="7">
    <location>
        <begin position="232"/>
        <end position="256"/>
    </location>
</feature>
<protein>
    <submittedName>
        <fullName evidence="9">Hypothetical membrane protein (DUF1212 domain)</fullName>
    </submittedName>
</protein>
<feature type="transmembrane region" description="Helical" evidence="7">
    <location>
        <begin position="172"/>
        <end position="191"/>
    </location>
</feature>
<evidence type="ECO:0000256" key="7">
    <source>
        <dbReference type="SAM" id="Phobius"/>
    </source>
</evidence>
<dbReference type="PANTHER" id="PTHR34390">
    <property type="entry name" value="UPF0442 PROTEIN YJJB-RELATED"/>
    <property type="match status" value="1"/>
</dbReference>
<evidence type="ECO:0000259" key="8">
    <source>
        <dbReference type="Pfam" id="PF06738"/>
    </source>
</evidence>
<dbReference type="GO" id="GO:0015744">
    <property type="term" value="P:succinate transport"/>
    <property type="evidence" value="ECO:0007669"/>
    <property type="project" value="TreeGrafter"/>
</dbReference>
<keyword evidence="5 7" id="KW-0472">Membrane</keyword>
<evidence type="ECO:0000256" key="1">
    <source>
        <dbReference type="ARBA" id="ARBA00004651"/>
    </source>
</evidence>
<keyword evidence="10" id="KW-1185">Reference proteome</keyword>
<feature type="transmembrane region" description="Helical" evidence="7">
    <location>
        <begin position="141"/>
        <end position="160"/>
    </location>
</feature>
<reference evidence="9" key="1">
    <citation type="submission" date="2016-07" db="EMBL/GenBank/DDBJ databases">
        <title>Comparative genomics of the Campylobacter concisus group.</title>
        <authorList>
            <person name="Miller W.G."/>
            <person name="Yee E."/>
            <person name="Chapman M.H."/>
            <person name="Huynh S."/>
            <person name="Bono J.L."/>
            <person name="On S.L.W."/>
            <person name="StLeger J."/>
            <person name="Foster G."/>
            <person name="Parker C.T."/>
        </authorList>
    </citation>
    <scope>NUCLEOTIDE SEQUENCE</scope>
    <source>
        <strain evidence="9">525.92</strain>
    </source>
</reference>
<dbReference type="OrthoDB" id="9813917at2"/>
<evidence type="ECO:0000256" key="5">
    <source>
        <dbReference type="ARBA" id="ARBA00023136"/>
    </source>
</evidence>
<evidence type="ECO:0000313" key="10">
    <source>
        <dbReference type="Proteomes" id="UP000006380"/>
    </source>
</evidence>
<name>A7GZ00_CAMC5</name>
<organism evidence="9 10">
    <name type="scientific">Campylobacter curvus (strain 525.92)</name>
    <dbReference type="NCBI Taxonomy" id="360105"/>
    <lineage>
        <taxon>Bacteria</taxon>
        <taxon>Pseudomonadati</taxon>
        <taxon>Campylobacterota</taxon>
        <taxon>Epsilonproteobacteria</taxon>
        <taxon>Campylobacterales</taxon>
        <taxon>Campylobacteraceae</taxon>
        <taxon>Campylobacter</taxon>
    </lineage>
</organism>
<dbReference type="Proteomes" id="UP000006380">
    <property type="component" value="Chromosome"/>
</dbReference>
<gene>
    <name evidence="9" type="ORF">CCV52592_1824</name>
</gene>
<dbReference type="InterPro" id="IPR050539">
    <property type="entry name" value="ThrE_Dicarb/AminoAcid_Exp"/>
</dbReference>
<keyword evidence="2" id="KW-1003">Cell membrane</keyword>
<dbReference type="InterPro" id="IPR010619">
    <property type="entry name" value="ThrE-like_N"/>
</dbReference>
<keyword evidence="4 7" id="KW-1133">Transmembrane helix</keyword>